<dbReference type="AlphaFoldDB" id="A0AAN6FI52"/>
<organism evidence="3 4">
    <name type="scientific">Friedmanniomyces endolithicus</name>
    <dbReference type="NCBI Taxonomy" id="329885"/>
    <lineage>
        <taxon>Eukaryota</taxon>
        <taxon>Fungi</taxon>
        <taxon>Dikarya</taxon>
        <taxon>Ascomycota</taxon>
        <taxon>Pezizomycotina</taxon>
        <taxon>Dothideomycetes</taxon>
        <taxon>Dothideomycetidae</taxon>
        <taxon>Mycosphaerellales</taxon>
        <taxon>Teratosphaeriaceae</taxon>
        <taxon>Friedmanniomyces</taxon>
    </lineage>
</organism>
<feature type="compositionally biased region" description="Polar residues" evidence="2">
    <location>
        <begin position="699"/>
        <end position="710"/>
    </location>
</feature>
<evidence type="ECO:0000313" key="3">
    <source>
        <dbReference type="EMBL" id="KAK0317928.1"/>
    </source>
</evidence>
<feature type="region of interest" description="Disordered" evidence="2">
    <location>
        <begin position="30"/>
        <end position="104"/>
    </location>
</feature>
<evidence type="ECO:0000256" key="1">
    <source>
        <dbReference type="SAM" id="Coils"/>
    </source>
</evidence>
<accession>A0AAN6FI52</accession>
<feature type="compositionally biased region" description="Low complexity" evidence="2">
    <location>
        <begin position="57"/>
        <end position="82"/>
    </location>
</feature>
<name>A0AAN6FI52_9PEZI</name>
<dbReference type="EMBL" id="JASUXU010000040">
    <property type="protein sequence ID" value="KAK0317928.1"/>
    <property type="molecule type" value="Genomic_DNA"/>
</dbReference>
<feature type="region of interest" description="Disordered" evidence="2">
    <location>
        <begin position="989"/>
        <end position="1020"/>
    </location>
</feature>
<feature type="compositionally biased region" description="Low complexity" evidence="2">
    <location>
        <begin position="1061"/>
        <end position="1073"/>
    </location>
</feature>
<feature type="compositionally biased region" description="Polar residues" evidence="2">
    <location>
        <begin position="955"/>
        <end position="970"/>
    </location>
</feature>
<feature type="region of interest" description="Disordered" evidence="2">
    <location>
        <begin position="955"/>
        <end position="976"/>
    </location>
</feature>
<gene>
    <name evidence="3" type="ORF">LTR82_011189</name>
</gene>
<feature type="region of interest" description="Disordered" evidence="2">
    <location>
        <begin position="684"/>
        <end position="711"/>
    </location>
</feature>
<reference evidence="3" key="1">
    <citation type="submission" date="2021-12" db="EMBL/GenBank/DDBJ databases">
        <title>Black yeast isolated from Biological Soil Crust.</title>
        <authorList>
            <person name="Kurbessoian T."/>
        </authorList>
    </citation>
    <scope>NUCLEOTIDE SEQUENCE</scope>
    <source>
        <strain evidence="3">CCFEE 5208</strain>
    </source>
</reference>
<comment type="caution">
    <text evidence="3">The sequence shown here is derived from an EMBL/GenBank/DDBJ whole genome shotgun (WGS) entry which is preliminary data.</text>
</comment>
<feature type="compositionally biased region" description="Basic and acidic residues" evidence="2">
    <location>
        <begin position="442"/>
        <end position="452"/>
    </location>
</feature>
<feature type="compositionally biased region" description="Low complexity" evidence="2">
    <location>
        <begin position="509"/>
        <end position="524"/>
    </location>
</feature>
<evidence type="ECO:0000313" key="4">
    <source>
        <dbReference type="Proteomes" id="UP001168146"/>
    </source>
</evidence>
<dbReference type="Proteomes" id="UP001168146">
    <property type="component" value="Unassembled WGS sequence"/>
</dbReference>
<feature type="compositionally biased region" description="Polar residues" evidence="2">
    <location>
        <begin position="996"/>
        <end position="1009"/>
    </location>
</feature>
<keyword evidence="1" id="KW-0175">Coiled coil</keyword>
<feature type="coiled-coil region" evidence="1">
    <location>
        <begin position="233"/>
        <end position="260"/>
    </location>
</feature>
<feature type="region of interest" description="Disordered" evidence="2">
    <location>
        <begin position="1060"/>
        <end position="1079"/>
    </location>
</feature>
<feature type="region of interest" description="Disordered" evidence="2">
    <location>
        <begin position="438"/>
        <end position="527"/>
    </location>
</feature>
<proteinExistence type="predicted"/>
<feature type="compositionally biased region" description="Polar residues" evidence="2">
    <location>
        <begin position="89"/>
        <end position="103"/>
    </location>
</feature>
<evidence type="ECO:0000256" key="2">
    <source>
        <dbReference type="SAM" id="MobiDB-lite"/>
    </source>
</evidence>
<protein>
    <submittedName>
        <fullName evidence="3">Uncharacterized protein</fullName>
    </submittedName>
</protein>
<sequence>MCQYHYSYYATCHHQETVLVKYWDLVAPYPPGPNGKQNKRDKSLWRGRRQERRRTEQQQALLQEPDLPSEPPLESLPTWSSPYSGPEYTKTSSPSIGSPTTVTDEPYSEIFSSITEQHHSHSSLAAPAEDMAGLTPFGGIETLRTWMAGSTSKQVQREYAAPSPAMSPTRVREPGIRMNTDESCELHNGSDILQHLAESSCNLGIVSGHSDTARHTSYASDNLGNFPKPRDSFGSIEAEVDALKEMVERLKEDRERVLAEDKPALAADEEQAALGAHCPKTCSAIANLSPAERLQLQHALEASNPRKPVTEPQAPAPPGAMDFPFLGTSGTGSATPLRGPPLPSRKLSYATAASSSIKVAASPVKLSTRVKRIDSKIPGPVVLPAPPRAAEQDVEDDQSVIVSPRVAHVQGMATNASAASPNGPPGKHAPHFAQSTKSFARRASETLRRESNDIASKPLVEVSPTKSVRSKAPDLNTEKRAQHHKRKSLPDGWASVISSQPDAGKPEVTSATSSTATTFTSPTSDGDWQLITSETAAQAANASEAGTHQHSPRLHKKISTYMSPTAATTQRTIATLSEEPVKRGISRVKSAAALKLDIERARIFGNQPSPGSIISSSSARSRFSVEQLSFSTGLSAKSPPEVGLQSPDCGYARSSAGNFGHQYHASHLRGTPLEKRQATLQKANKKATAGDTSRIPRARSNTVQPTSEAYSPTGKFVTSAAHTSSPSFLTSVANTVTRRRTSHADILKPIFDKLESHGLRKENPEVAAAKKAQEVRQVSAKGAARIAREQLRKRDNEASAALSDIALLARQGNAGERFVVPAPRQPGSGDAASTVAEPESDTLALPMLQPASSTPTQRVAADVAALQADSSIIHLIRTASAAHSRSSSVPAQESAPSSLRATARTFKPLWKPENPVQELSQLSWQGMLDCYSDEEWTAIPEDVRRSILTLRQFKSVSGSNGASPSRSVSPSKRHEQRFWGQLLQSQSSISAAEVTGTMNSRSAESSGDMSSPPGVQPGQLCQESLDQAKKAVTWTVQEKNDISRGPGALAAPAEQLDHYATPSISPTSDDTSPVKTPHSARAWTIGAGYSTRPYGWKGGDGREISFSGYGPQAEFNAASPVEMEFHARPPFSPVQEQYETVKRTEYRCPAPKVWPRSQKQWAEYAGYGLVRPCGNMEIVSAVEQIPLGSEMMGLCNGCAPSGVY</sequence>